<evidence type="ECO:0000256" key="3">
    <source>
        <dbReference type="ARBA" id="ARBA00022692"/>
    </source>
</evidence>
<gene>
    <name evidence="8" type="ORF">A2415_04610</name>
</gene>
<sequence>MRSLPTRKRNSSFDFQISKVFLKERYEKKTDLSLKLKILFKKILSFIRWLTPVAIVCTVFYTLYFFAYRSNFFTIKEVLITGAYSYVNFDDVHSIASNKLVGQNILTQENKDIETLLKKNFLGIKDIDVEKKYPDKVTISLVERVPIAQIQVKADSDKYLIDEDGYVLGISDDSANALPLINYEGEIRVGNFIDFNIVPLALDIINYSKTEQLELSSMSFKGKDTTFFTNGSIETLLDFNVSVKKSMNIVSELIKKSQTEGKSIKKIDLRYDKVIVLYD</sequence>
<dbReference type="Pfam" id="PF08478">
    <property type="entry name" value="POTRA_1"/>
    <property type="match status" value="1"/>
</dbReference>
<evidence type="ECO:0000259" key="7">
    <source>
        <dbReference type="Pfam" id="PF08478"/>
    </source>
</evidence>
<evidence type="ECO:0000256" key="2">
    <source>
        <dbReference type="ARBA" id="ARBA00022618"/>
    </source>
</evidence>
<keyword evidence="4 6" id="KW-1133">Transmembrane helix</keyword>
<dbReference type="GO" id="GO:0090529">
    <property type="term" value="P:cell septum assembly"/>
    <property type="evidence" value="ECO:0007669"/>
    <property type="project" value="InterPro"/>
</dbReference>
<dbReference type="Gene3D" id="3.10.20.310">
    <property type="entry name" value="membrane protein fhac"/>
    <property type="match status" value="1"/>
</dbReference>
<dbReference type="InterPro" id="IPR026579">
    <property type="entry name" value="FtsQ"/>
</dbReference>
<reference evidence="8 9" key="1">
    <citation type="journal article" date="2016" name="Nat. Commun.">
        <title>Thousands of microbial genomes shed light on interconnected biogeochemical processes in an aquifer system.</title>
        <authorList>
            <person name="Anantharaman K."/>
            <person name="Brown C.T."/>
            <person name="Hug L.A."/>
            <person name="Sharon I."/>
            <person name="Castelle C.J."/>
            <person name="Probst A.J."/>
            <person name="Thomas B.C."/>
            <person name="Singh A."/>
            <person name="Wilkins M.J."/>
            <person name="Karaoz U."/>
            <person name="Brodie E.L."/>
            <person name="Williams K.H."/>
            <person name="Hubbard S.S."/>
            <person name="Banfield J.F."/>
        </authorList>
    </citation>
    <scope>NUCLEOTIDE SEQUENCE [LARGE SCALE GENOMIC DNA]</scope>
</reference>
<protein>
    <recommendedName>
        <fullName evidence="7">POTRA domain-containing protein</fullName>
    </recommendedName>
</protein>
<keyword evidence="3 6" id="KW-0812">Transmembrane</keyword>
<comment type="caution">
    <text evidence="8">The sequence shown here is derived from an EMBL/GenBank/DDBJ whole genome shotgun (WGS) entry which is preliminary data.</text>
</comment>
<name>A0A1F4WJW5_UNCKA</name>
<dbReference type="AlphaFoldDB" id="A0A1F4WJW5"/>
<feature type="domain" description="POTRA" evidence="7">
    <location>
        <begin position="73"/>
        <end position="144"/>
    </location>
</feature>
<dbReference type="PANTHER" id="PTHR35851">
    <property type="entry name" value="CELL DIVISION PROTEIN FTSQ"/>
    <property type="match status" value="1"/>
</dbReference>
<evidence type="ECO:0000256" key="5">
    <source>
        <dbReference type="ARBA" id="ARBA00023306"/>
    </source>
</evidence>
<evidence type="ECO:0000256" key="1">
    <source>
        <dbReference type="ARBA" id="ARBA00022475"/>
    </source>
</evidence>
<keyword evidence="5" id="KW-0131">Cell cycle</keyword>
<dbReference type="PANTHER" id="PTHR35851:SF1">
    <property type="entry name" value="CELL DIVISION PROTEIN FTSQ"/>
    <property type="match status" value="1"/>
</dbReference>
<evidence type="ECO:0000256" key="6">
    <source>
        <dbReference type="SAM" id="Phobius"/>
    </source>
</evidence>
<evidence type="ECO:0000313" key="9">
    <source>
        <dbReference type="Proteomes" id="UP000179113"/>
    </source>
</evidence>
<feature type="transmembrane region" description="Helical" evidence="6">
    <location>
        <begin position="46"/>
        <end position="67"/>
    </location>
</feature>
<keyword evidence="2" id="KW-0132">Cell division</keyword>
<keyword evidence="6" id="KW-0472">Membrane</keyword>
<dbReference type="InterPro" id="IPR013685">
    <property type="entry name" value="POTRA_FtsQ_type"/>
</dbReference>
<keyword evidence="1" id="KW-1003">Cell membrane</keyword>
<evidence type="ECO:0000313" key="8">
    <source>
        <dbReference type="EMBL" id="OGC69732.1"/>
    </source>
</evidence>
<dbReference type="EMBL" id="MEWA01000018">
    <property type="protein sequence ID" value="OGC69732.1"/>
    <property type="molecule type" value="Genomic_DNA"/>
</dbReference>
<proteinExistence type="predicted"/>
<accession>A0A1F4WJW5</accession>
<dbReference type="Proteomes" id="UP000179113">
    <property type="component" value="Unassembled WGS sequence"/>
</dbReference>
<evidence type="ECO:0000256" key="4">
    <source>
        <dbReference type="ARBA" id="ARBA00022989"/>
    </source>
</evidence>
<organism evidence="8 9">
    <name type="scientific">candidate division WWE3 bacterium RIFOXYC1_FULL_39_7</name>
    <dbReference type="NCBI Taxonomy" id="1802643"/>
    <lineage>
        <taxon>Bacteria</taxon>
        <taxon>Katanobacteria</taxon>
    </lineage>
</organism>